<dbReference type="Proteomes" id="UP000077363">
    <property type="component" value="Chromosome"/>
</dbReference>
<dbReference type="OrthoDB" id="71255at2"/>
<feature type="transmembrane region" description="Helical" evidence="1">
    <location>
        <begin position="77"/>
        <end position="101"/>
    </location>
</feature>
<sequence>MTWFDALLVTLLAVVTALGARRGLAGVAWGVGGVAACFLANFLGTGAVAAAIIALALGAGVAYAAQRLIPNPLERPWQLAAGAVGGFTLGSVLITTLALGFPIEMRVGPQGRTGIYPSSNLSPVLYDAVNNSAIKGQVMGIWGANPALKTLLVPDQTRVR</sequence>
<dbReference type="EMBL" id="CP011387">
    <property type="protein sequence ID" value="ANE44597.1"/>
    <property type="molecule type" value="Genomic_DNA"/>
</dbReference>
<evidence type="ECO:0000256" key="1">
    <source>
        <dbReference type="SAM" id="Phobius"/>
    </source>
</evidence>
<evidence type="ECO:0000313" key="3">
    <source>
        <dbReference type="Proteomes" id="UP000077363"/>
    </source>
</evidence>
<feature type="transmembrane region" description="Helical" evidence="1">
    <location>
        <begin position="46"/>
        <end position="65"/>
    </location>
</feature>
<keyword evidence="1" id="KW-1133">Transmembrane helix</keyword>
<keyword evidence="3" id="KW-1185">Reference proteome</keyword>
<dbReference type="KEGG" id="dpu:SU48_13445"/>
<reference evidence="2 3" key="1">
    <citation type="submission" date="2015-01" db="EMBL/GenBank/DDBJ databases">
        <title>Deinococcus puniceus/DY1/ whole genome sequencing.</title>
        <authorList>
            <person name="Kim M.K."/>
            <person name="Srinivasan S."/>
            <person name="Lee J.-J."/>
        </authorList>
    </citation>
    <scope>NUCLEOTIDE SEQUENCE [LARGE SCALE GENOMIC DNA]</scope>
    <source>
        <strain evidence="2 3">DY1</strain>
    </source>
</reference>
<name>A0A172TCF9_9DEIO</name>
<accession>A0A172TCF9</accession>
<protein>
    <submittedName>
        <fullName evidence="2">Uncharacterized protein</fullName>
    </submittedName>
</protein>
<organism evidence="2 3">
    <name type="scientific">Deinococcus puniceus</name>
    <dbReference type="NCBI Taxonomy" id="1182568"/>
    <lineage>
        <taxon>Bacteria</taxon>
        <taxon>Thermotogati</taxon>
        <taxon>Deinococcota</taxon>
        <taxon>Deinococci</taxon>
        <taxon>Deinococcales</taxon>
        <taxon>Deinococcaceae</taxon>
        <taxon>Deinococcus</taxon>
    </lineage>
</organism>
<dbReference type="RefSeq" id="WP_064015684.1">
    <property type="nucleotide sequence ID" value="NZ_CP011387.1"/>
</dbReference>
<dbReference type="AlphaFoldDB" id="A0A172TCF9"/>
<keyword evidence="1" id="KW-0472">Membrane</keyword>
<dbReference type="PATRIC" id="fig|1182568.3.peg.2774"/>
<dbReference type="STRING" id="1182568.SU48_13445"/>
<gene>
    <name evidence="2" type="ORF">SU48_13445</name>
</gene>
<evidence type="ECO:0000313" key="2">
    <source>
        <dbReference type="EMBL" id="ANE44597.1"/>
    </source>
</evidence>
<keyword evidence="1" id="KW-0812">Transmembrane</keyword>
<proteinExistence type="predicted"/>